<evidence type="ECO:0000256" key="2">
    <source>
        <dbReference type="ARBA" id="ARBA00022741"/>
    </source>
</evidence>
<dbReference type="InterPro" id="IPR008271">
    <property type="entry name" value="Ser/Thr_kinase_AS"/>
</dbReference>
<evidence type="ECO:0000256" key="3">
    <source>
        <dbReference type="ARBA" id="ARBA00022777"/>
    </source>
</evidence>
<dbReference type="PANTHER" id="PTHR24348">
    <property type="entry name" value="SERINE/THREONINE-PROTEIN KINASE UNC-51-RELATED"/>
    <property type="match status" value="1"/>
</dbReference>
<dbReference type="InterPro" id="IPR017441">
    <property type="entry name" value="Protein_kinase_ATP_BS"/>
</dbReference>
<keyword evidence="3 8" id="KW-0418">Kinase</keyword>
<name>A0A078A121_STYLE</name>
<dbReference type="PROSITE" id="PS00108">
    <property type="entry name" value="PROTEIN_KINASE_ST"/>
    <property type="match status" value="1"/>
</dbReference>
<feature type="compositionally biased region" description="Polar residues" evidence="6">
    <location>
        <begin position="574"/>
        <end position="584"/>
    </location>
</feature>
<dbReference type="GO" id="GO:0005829">
    <property type="term" value="C:cytosol"/>
    <property type="evidence" value="ECO:0007669"/>
    <property type="project" value="TreeGrafter"/>
</dbReference>
<dbReference type="GO" id="GO:0016020">
    <property type="term" value="C:membrane"/>
    <property type="evidence" value="ECO:0007669"/>
    <property type="project" value="TreeGrafter"/>
</dbReference>
<evidence type="ECO:0000313" key="8">
    <source>
        <dbReference type="EMBL" id="CDW75810.1"/>
    </source>
</evidence>
<dbReference type="GO" id="GO:0010506">
    <property type="term" value="P:regulation of autophagy"/>
    <property type="evidence" value="ECO:0007669"/>
    <property type="project" value="InterPro"/>
</dbReference>
<dbReference type="Pfam" id="PF00069">
    <property type="entry name" value="Pkinase"/>
    <property type="match status" value="1"/>
</dbReference>
<sequence length="584" mass="68870">MRKVQGYSIENDPIGKGQFGKVFRCFHKSKPQKKFAVKVIHKPQLTPRLFHNLKNEINILTKIQSPYVIQLYDLQRTENNYYLIMQLCNGGDLDNLKNLRGRFKEQEARIILQQIVMGFKEIYKKEVMHRDLKLANILVHFKDPQVQAAEQISNLQERKEQVELILRDIDLINTNFQIKIADLGFARELSHEDVTQTTCGTPIVMAPEVLNGRKYNHKADVWSLGIIFFEMITGFMPFTGQNKEELKKNLEKGTYKFPKKLRMSIQGLDFLNCCLQFDSSKRMSWSQLIDHPYIKFQHNSQDNDELIHLSYCEYQGQYIKKEILKQQNKQNVIDSTQLMMNNPYTYLNEKNAILLNVKDPSKFKQIYEDTLKKHLRKKNYDNITSDQPIMKINKKNTDLLSQTEVAKQLNGMNKNMPDPVFNQGDDSDDDDSEDYDSEEEQKEHHSNEDNPEDEHSQGYQFNANSSQMDFFDIEAIKRKAQQIEEQKQQEKLAFEASKQYILDERIDPRFIPFNTQASQNDQPRQKPQVQSKQQKRQSDQDFEIVDSRRIQENEANNNQNFENIRINQQNQNNTGKTYFQQPFF</sequence>
<feature type="compositionally biased region" description="Acidic residues" evidence="6">
    <location>
        <begin position="425"/>
        <end position="440"/>
    </location>
</feature>
<dbReference type="OMA" id="QRTENNY"/>
<proteinExistence type="predicted"/>
<feature type="compositionally biased region" description="Low complexity" evidence="6">
    <location>
        <begin position="553"/>
        <end position="573"/>
    </location>
</feature>
<dbReference type="PROSITE" id="PS50011">
    <property type="entry name" value="PROTEIN_KINASE_DOM"/>
    <property type="match status" value="1"/>
</dbReference>
<evidence type="ECO:0000256" key="4">
    <source>
        <dbReference type="ARBA" id="ARBA00022840"/>
    </source>
</evidence>
<dbReference type="SMART" id="SM00220">
    <property type="entry name" value="S_TKc"/>
    <property type="match status" value="1"/>
</dbReference>
<dbReference type="EMBL" id="CCKQ01004653">
    <property type="protein sequence ID" value="CDW75810.1"/>
    <property type="molecule type" value="Genomic_DNA"/>
</dbReference>
<dbReference type="InterPro" id="IPR011009">
    <property type="entry name" value="Kinase-like_dom_sf"/>
</dbReference>
<evidence type="ECO:0000256" key="1">
    <source>
        <dbReference type="ARBA" id="ARBA00022679"/>
    </source>
</evidence>
<dbReference type="OrthoDB" id="40902at2759"/>
<dbReference type="PROSITE" id="PS00107">
    <property type="entry name" value="PROTEIN_KINASE_ATP"/>
    <property type="match status" value="1"/>
</dbReference>
<feature type="binding site" evidence="5">
    <location>
        <position position="38"/>
    </location>
    <ligand>
        <name>ATP</name>
        <dbReference type="ChEBI" id="CHEBI:30616"/>
    </ligand>
</feature>
<evidence type="ECO:0000259" key="7">
    <source>
        <dbReference type="PROSITE" id="PS50011"/>
    </source>
</evidence>
<keyword evidence="4 5" id="KW-0067">ATP-binding</keyword>
<keyword evidence="9" id="KW-1185">Reference proteome</keyword>
<dbReference type="SUPFAM" id="SSF56112">
    <property type="entry name" value="Protein kinase-like (PK-like)"/>
    <property type="match status" value="1"/>
</dbReference>
<dbReference type="Proteomes" id="UP000039865">
    <property type="component" value="Unassembled WGS sequence"/>
</dbReference>
<feature type="region of interest" description="Disordered" evidence="6">
    <location>
        <begin position="507"/>
        <end position="584"/>
    </location>
</feature>
<dbReference type="GO" id="GO:0000045">
    <property type="term" value="P:autophagosome assembly"/>
    <property type="evidence" value="ECO:0007669"/>
    <property type="project" value="TreeGrafter"/>
</dbReference>
<dbReference type="PANTHER" id="PTHR24348:SF22">
    <property type="entry name" value="NON-SPECIFIC SERINE_THREONINE PROTEIN KINASE"/>
    <property type="match status" value="1"/>
</dbReference>
<dbReference type="GO" id="GO:0005524">
    <property type="term" value="F:ATP binding"/>
    <property type="evidence" value="ECO:0007669"/>
    <property type="project" value="UniProtKB-UniRule"/>
</dbReference>
<dbReference type="Gene3D" id="1.10.510.10">
    <property type="entry name" value="Transferase(Phosphotransferase) domain 1"/>
    <property type="match status" value="1"/>
</dbReference>
<evidence type="ECO:0000256" key="6">
    <source>
        <dbReference type="SAM" id="MobiDB-lite"/>
    </source>
</evidence>
<organism evidence="8 9">
    <name type="scientific">Stylonychia lemnae</name>
    <name type="common">Ciliate</name>
    <dbReference type="NCBI Taxonomy" id="5949"/>
    <lineage>
        <taxon>Eukaryota</taxon>
        <taxon>Sar</taxon>
        <taxon>Alveolata</taxon>
        <taxon>Ciliophora</taxon>
        <taxon>Intramacronucleata</taxon>
        <taxon>Spirotrichea</taxon>
        <taxon>Stichotrichia</taxon>
        <taxon>Sporadotrichida</taxon>
        <taxon>Oxytrichidae</taxon>
        <taxon>Stylonychinae</taxon>
        <taxon>Stylonychia</taxon>
    </lineage>
</organism>
<dbReference type="GO" id="GO:0004674">
    <property type="term" value="F:protein serine/threonine kinase activity"/>
    <property type="evidence" value="ECO:0007669"/>
    <property type="project" value="InterPro"/>
</dbReference>
<keyword evidence="1" id="KW-0808">Transferase</keyword>
<keyword evidence="2 5" id="KW-0547">Nucleotide-binding</keyword>
<feature type="domain" description="Protein kinase" evidence="7">
    <location>
        <begin position="8"/>
        <end position="294"/>
    </location>
</feature>
<dbReference type="InParanoid" id="A0A078A121"/>
<dbReference type="GO" id="GO:0000407">
    <property type="term" value="C:phagophore assembly site"/>
    <property type="evidence" value="ECO:0007669"/>
    <property type="project" value="TreeGrafter"/>
</dbReference>
<feature type="compositionally biased region" description="Basic and acidic residues" evidence="6">
    <location>
        <begin position="441"/>
        <end position="456"/>
    </location>
</feature>
<gene>
    <name evidence="8" type="primary">Contig14881.g15849</name>
    <name evidence="8" type="ORF">STYLEM_4805</name>
</gene>
<dbReference type="GO" id="GO:0005776">
    <property type="term" value="C:autophagosome"/>
    <property type="evidence" value="ECO:0007669"/>
    <property type="project" value="TreeGrafter"/>
</dbReference>
<dbReference type="InterPro" id="IPR045269">
    <property type="entry name" value="Atg1-like"/>
</dbReference>
<accession>A0A078A121</accession>
<evidence type="ECO:0000256" key="5">
    <source>
        <dbReference type="PROSITE-ProRule" id="PRU10141"/>
    </source>
</evidence>
<evidence type="ECO:0000313" key="9">
    <source>
        <dbReference type="Proteomes" id="UP000039865"/>
    </source>
</evidence>
<feature type="region of interest" description="Disordered" evidence="6">
    <location>
        <begin position="411"/>
        <end position="459"/>
    </location>
</feature>
<dbReference type="AlphaFoldDB" id="A0A078A121"/>
<protein>
    <submittedName>
        <fullName evidence="8">Protein kinase domain containing protein</fullName>
    </submittedName>
</protein>
<reference evidence="8 9" key="1">
    <citation type="submission" date="2014-06" db="EMBL/GenBank/DDBJ databases">
        <authorList>
            <person name="Swart Estienne"/>
        </authorList>
    </citation>
    <scope>NUCLEOTIDE SEQUENCE [LARGE SCALE GENOMIC DNA]</scope>
    <source>
        <strain evidence="8 9">130c</strain>
    </source>
</reference>
<dbReference type="InterPro" id="IPR000719">
    <property type="entry name" value="Prot_kinase_dom"/>
</dbReference>